<feature type="transmembrane region" description="Helical" evidence="1">
    <location>
        <begin position="82"/>
        <end position="109"/>
    </location>
</feature>
<protein>
    <submittedName>
        <fullName evidence="2">Uncharacterized protein</fullName>
    </submittedName>
</protein>
<comment type="caution">
    <text evidence="2">The sequence shown here is derived from an EMBL/GenBank/DDBJ whole genome shotgun (WGS) entry which is preliminary data.</text>
</comment>
<keyword evidence="3" id="KW-1185">Reference proteome</keyword>
<keyword evidence="1" id="KW-1133">Transmembrane helix</keyword>
<sequence length="185" mass="21905">MLSLQPFSESILPSFFPILFHRPLFLFSIFIPKSTILLFLYLFLHDSSSSTSFFFNIKLSTFLSDNSSFFDFFLSILLHRRLFLFSFFIPTSTIILSHYLFFFFTILLHRHLFSFNVKPSTLFFTVLFLPTSLFLQCFSSSQVFFFFFCSIVKSLTTHRFVSILLPTFKFSIIDLYFLLLSLHSH</sequence>
<reference evidence="2" key="1">
    <citation type="submission" date="2021-01" db="EMBL/GenBank/DDBJ databases">
        <authorList>
            <person name="Li R."/>
            <person name="Bekaert M."/>
        </authorList>
    </citation>
    <scope>NUCLEOTIDE SEQUENCE</scope>
    <source>
        <strain evidence="2">Farmed</strain>
    </source>
</reference>
<keyword evidence="1" id="KW-0812">Transmembrane</keyword>
<proteinExistence type="predicted"/>
<accession>A0A812CKJ9</accession>
<evidence type="ECO:0000313" key="3">
    <source>
        <dbReference type="Proteomes" id="UP000597762"/>
    </source>
</evidence>
<name>A0A812CKJ9_ACAPH</name>
<dbReference type="AlphaFoldDB" id="A0A812CKJ9"/>
<keyword evidence="1" id="KW-0472">Membrane</keyword>
<evidence type="ECO:0000313" key="2">
    <source>
        <dbReference type="EMBL" id="CAE1277669.1"/>
    </source>
</evidence>
<organism evidence="2 3">
    <name type="scientific">Acanthosepion pharaonis</name>
    <name type="common">Pharaoh cuttlefish</name>
    <name type="synonym">Sepia pharaonis</name>
    <dbReference type="NCBI Taxonomy" id="158019"/>
    <lineage>
        <taxon>Eukaryota</taxon>
        <taxon>Metazoa</taxon>
        <taxon>Spiralia</taxon>
        <taxon>Lophotrochozoa</taxon>
        <taxon>Mollusca</taxon>
        <taxon>Cephalopoda</taxon>
        <taxon>Coleoidea</taxon>
        <taxon>Decapodiformes</taxon>
        <taxon>Sepiida</taxon>
        <taxon>Sepiina</taxon>
        <taxon>Sepiidae</taxon>
        <taxon>Acanthosepion</taxon>
    </lineage>
</organism>
<feature type="transmembrane region" description="Helical" evidence="1">
    <location>
        <begin position="24"/>
        <end position="44"/>
    </location>
</feature>
<dbReference type="Proteomes" id="UP000597762">
    <property type="component" value="Unassembled WGS sequence"/>
</dbReference>
<feature type="transmembrane region" description="Helical" evidence="1">
    <location>
        <begin position="121"/>
        <end position="148"/>
    </location>
</feature>
<evidence type="ECO:0000256" key="1">
    <source>
        <dbReference type="SAM" id="Phobius"/>
    </source>
</evidence>
<dbReference type="EMBL" id="CAHIKZ030001936">
    <property type="protein sequence ID" value="CAE1277669.1"/>
    <property type="molecule type" value="Genomic_DNA"/>
</dbReference>
<gene>
    <name evidence="2" type="ORF">SPHA_40788</name>
</gene>
<feature type="transmembrane region" description="Helical" evidence="1">
    <location>
        <begin position="160"/>
        <end position="179"/>
    </location>
</feature>